<dbReference type="Proteomes" id="UP000075884">
    <property type="component" value="Unassembled WGS sequence"/>
</dbReference>
<keyword evidence="3" id="KW-1185">Reference proteome</keyword>
<organism evidence="2 3">
    <name type="scientific">Anopheles dirus</name>
    <dbReference type="NCBI Taxonomy" id="7168"/>
    <lineage>
        <taxon>Eukaryota</taxon>
        <taxon>Metazoa</taxon>
        <taxon>Ecdysozoa</taxon>
        <taxon>Arthropoda</taxon>
        <taxon>Hexapoda</taxon>
        <taxon>Insecta</taxon>
        <taxon>Pterygota</taxon>
        <taxon>Neoptera</taxon>
        <taxon>Endopterygota</taxon>
        <taxon>Diptera</taxon>
        <taxon>Nematocera</taxon>
        <taxon>Culicoidea</taxon>
        <taxon>Culicidae</taxon>
        <taxon>Anophelinae</taxon>
        <taxon>Anopheles</taxon>
    </lineage>
</organism>
<proteinExistence type="predicted"/>
<evidence type="ECO:0000256" key="1">
    <source>
        <dbReference type="SAM" id="MobiDB-lite"/>
    </source>
</evidence>
<reference evidence="2" key="2">
    <citation type="submission" date="2020-05" db="UniProtKB">
        <authorList>
            <consortium name="EnsemblMetazoa"/>
        </authorList>
    </citation>
    <scope>IDENTIFICATION</scope>
    <source>
        <strain evidence="2">WRAIR2</strain>
    </source>
</reference>
<feature type="compositionally biased region" description="Polar residues" evidence="1">
    <location>
        <begin position="97"/>
        <end position="107"/>
    </location>
</feature>
<dbReference type="AlphaFoldDB" id="A0A182NUM5"/>
<name>A0A182NUM5_9DIPT</name>
<sequence>MREPIATAALLTAGSVVAPSTAAAATMFGISNAQIVQSFNGQHPLAADCPPSAASVGPLQPCLVRTMSRASSIGGPGGGTLLGSLKAAARGGSSGSCSPVTASVKRNSSSSSFSSGGDRRSIFYTDPEQGSTASELV</sequence>
<protein>
    <submittedName>
        <fullName evidence="2">Uncharacterized protein</fullName>
    </submittedName>
</protein>
<dbReference type="EnsemblMetazoa" id="ADIR011373-RA">
    <property type="protein sequence ID" value="ADIR011373-PA"/>
    <property type="gene ID" value="ADIR011373"/>
</dbReference>
<dbReference type="VEuPathDB" id="VectorBase:ADIR011373"/>
<evidence type="ECO:0000313" key="3">
    <source>
        <dbReference type="Proteomes" id="UP000075884"/>
    </source>
</evidence>
<accession>A0A182NUM5</accession>
<feature type="region of interest" description="Disordered" evidence="1">
    <location>
        <begin position="87"/>
        <end position="137"/>
    </location>
</feature>
<evidence type="ECO:0000313" key="2">
    <source>
        <dbReference type="EnsemblMetazoa" id="ADIR011373-PA"/>
    </source>
</evidence>
<reference evidence="3" key="1">
    <citation type="submission" date="2013-03" db="EMBL/GenBank/DDBJ databases">
        <title>The Genome Sequence of Anopheles dirus WRAIR2.</title>
        <authorList>
            <consortium name="The Broad Institute Genomics Platform"/>
            <person name="Neafsey D.E."/>
            <person name="Walton C."/>
            <person name="Walker B."/>
            <person name="Young S.K."/>
            <person name="Zeng Q."/>
            <person name="Gargeya S."/>
            <person name="Fitzgerald M."/>
            <person name="Haas B."/>
            <person name="Abouelleil A."/>
            <person name="Allen A.W."/>
            <person name="Alvarado L."/>
            <person name="Arachchi H.M."/>
            <person name="Berlin A.M."/>
            <person name="Chapman S.B."/>
            <person name="Gainer-Dewar J."/>
            <person name="Goldberg J."/>
            <person name="Griggs A."/>
            <person name="Gujja S."/>
            <person name="Hansen M."/>
            <person name="Howarth C."/>
            <person name="Imamovic A."/>
            <person name="Ireland A."/>
            <person name="Larimer J."/>
            <person name="McCowan C."/>
            <person name="Murphy C."/>
            <person name="Pearson M."/>
            <person name="Poon T.W."/>
            <person name="Priest M."/>
            <person name="Roberts A."/>
            <person name="Saif S."/>
            <person name="Shea T."/>
            <person name="Sisk P."/>
            <person name="Sykes S."/>
            <person name="Wortman J."/>
            <person name="Nusbaum C."/>
            <person name="Birren B."/>
        </authorList>
    </citation>
    <scope>NUCLEOTIDE SEQUENCE [LARGE SCALE GENOMIC DNA]</scope>
    <source>
        <strain evidence="3">WRAIR2</strain>
    </source>
</reference>
<feature type="compositionally biased region" description="Polar residues" evidence="1">
    <location>
        <begin position="128"/>
        <end position="137"/>
    </location>
</feature>